<evidence type="ECO:0000256" key="4">
    <source>
        <dbReference type="ARBA" id="ARBA00016902"/>
    </source>
</evidence>
<dbReference type="EC" id="5.2.1.8" evidence="3 12"/>
<evidence type="ECO:0000259" key="16">
    <source>
        <dbReference type="PROSITE" id="PS50059"/>
    </source>
</evidence>
<dbReference type="PROSITE" id="PS50059">
    <property type="entry name" value="FKBP_PPIASE"/>
    <property type="match status" value="1"/>
</dbReference>
<dbReference type="GO" id="GO:0005737">
    <property type="term" value="C:cytoplasm"/>
    <property type="evidence" value="ECO:0007669"/>
    <property type="project" value="UniProtKB-SubCell"/>
</dbReference>
<dbReference type="Pfam" id="PF05697">
    <property type="entry name" value="Trigger_N"/>
    <property type="match status" value="1"/>
</dbReference>
<dbReference type="FunFam" id="3.10.50.40:FF:000001">
    <property type="entry name" value="Trigger factor"/>
    <property type="match status" value="1"/>
</dbReference>
<dbReference type="PIRSF" id="PIRSF003095">
    <property type="entry name" value="Trigger_factor"/>
    <property type="match status" value="1"/>
</dbReference>
<reference evidence="17" key="1">
    <citation type="submission" date="2020-10" db="EMBL/GenBank/DDBJ databases">
        <authorList>
            <person name="Gilroy R."/>
        </authorList>
    </citation>
    <scope>NUCLEOTIDE SEQUENCE</scope>
    <source>
        <strain evidence="17">CHK197-8231</strain>
    </source>
</reference>
<gene>
    <name evidence="12" type="primary">tig</name>
    <name evidence="17" type="ORF">IAD49_01665</name>
</gene>
<feature type="coiled-coil region" evidence="15">
    <location>
        <begin position="118"/>
        <end position="145"/>
    </location>
</feature>
<dbReference type="Gene3D" id="3.30.70.1050">
    <property type="entry name" value="Trigger factor ribosome-binding domain"/>
    <property type="match status" value="1"/>
</dbReference>
<dbReference type="InterPro" id="IPR001179">
    <property type="entry name" value="PPIase_FKBP_dom"/>
</dbReference>
<dbReference type="PANTHER" id="PTHR30560">
    <property type="entry name" value="TRIGGER FACTOR CHAPERONE AND PEPTIDYL-PROLYL CIS/TRANS ISOMERASE"/>
    <property type="match status" value="1"/>
</dbReference>
<evidence type="ECO:0000256" key="2">
    <source>
        <dbReference type="ARBA" id="ARBA00005464"/>
    </source>
</evidence>
<comment type="caution">
    <text evidence="17">The sequence shown here is derived from an EMBL/GenBank/DDBJ whole genome shotgun (WGS) entry which is preliminary data.</text>
</comment>
<evidence type="ECO:0000256" key="11">
    <source>
        <dbReference type="ARBA" id="ARBA00029986"/>
    </source>
</evidence>
<keyword evidence="15" id="KW-0175">Coiled coil</keyword>
<proteinExistence type="inferred from homology"/>
<dbReference type="Gene3D" id="1.10.3120.10">
    <property type="entry name" value="Trigger factor, C-terminal domain"/>
    <property type="match status" value="1"/>
</dbReference>
<evidence type="ECO:0000313" key="17">
    <source>
        <dbReference type="EMBL" id="HIU22268.1"/>
    </source>
</evidence>
<name>A0A9D1L3U3_9BACT</name>
<evidence type="ECO:0000256" key="3">
    <source>
        <dbReference type="ARBA" id="ARBA00013194"/>
    </source>
</evidence>
<comment type="function">
    <text evidence="10 12">Involved in protein export. Acts as a chaperone by maintaining the newly synthesized protein in an open conformation. Functions as a peptidyl-prolyl cis-trans isomerase.</text>
</comment>
<dbReference type="GO" id="GO:0051083">
    <property type="term" value="P:'de novo' cotranslational protein folding"/>
    <property type="evidence" value="ECO:0007669"/>
    <property type="project" value="TreeGrafter"/>
</dbReference>
<evidence type="ECO:0000256" key="6">
    <source>
        <dbReference type="ARBA" id="ARBA00023110"/>
    </source>
</evidence>
<reference evidence="17" key="2">
    <citation type="journal article" date="2021" name="PeerJ">
        <title>Extensive microbial diversity within the chicken gut microbiome revealed by metagenomics and culture.</title>
        <authorList>
            <person name="Gilroy R."/>
            <person name="Ravi A."/>
            <person name="Getino M."/>
            <person name="Pursley I."/>
            <person name="Horton D.L."/>
            <person name="Alikhan N.F."/>
            <person name="Baker D."/>
            <person name="Gharbi K."/>
            <person name="Hall N."/>
            <person name="Watson M."/>
            <person name="Adriaenssens E.M."/>
            <person name="Foster-Nyarko E."/>
            <person name="Jarju S."/>
            <person name="Secka A."/>
            <person name="Antonio M."/>
            <person name="Oren A."/>
            <person name="Chaudhuri R.R."/>
            <person name="La Ragione R."/>
            <person name="Hildebrand F."/>
            <person name="Pallen M.J."/>
        </authorList>
    </citation>
    <scope>NUCLEOTIDE SEQUENCE</scope>
    <source>
        <strain evidence="17">CHK197-8231</strain>
    </source>
</reference>
<evidence type="ECO:0000256" key="10">
    <source>
        <dbReference type="ARBA" id="ARBA00024849"/>
    </source>
</evidence>
<evidence type="ECO:0000256" key="8">
    <source>
        <dbReference type="ARBA" id="ARBA00023235"/>
    </source>
</evidence>
<dbReference type="InterPro" id="IPR008880">
    <property type="entry name" value="Trigger_fac_C"/>
</dbReference>
<organism evidence="17 18">
    <name type="scientific">Candidatus Fimihabitans intestinipullorum</name>
    <dbReference type="NCBI Taxonomy" id="2840820"/>
    <lineage>
        <taxon>Bacteria</taxon>
        <taxon>Bacillati</taxon>
        <taxon>Mycoplasmatota</taxon>
        <taxon>Mycoplasmatota incertae sedis</taxon>
        <taxon>Candidatus Fimihabitans</taxon>
    </lineage>
</organism>
<evidence type="ECO:0000256" key="13">
    <source>
        <dbReference type="PROSITE-ProRule" id="PRU00277"/>
    </source>
</evidence>
<dbReference type="GO" id="GO:0015031">
    <property type="term" value="P:protein transport"/>
    <property type="evidence" value="ECO:0007669"/>
    <property type="project" value="UniProtKB-UniRule"/>
</dbReference>
<keyword evidence="7 12" id="KW-0143">Chaperone</keyword>
<dbReference type="AlphaFoldDB" id="A0A9D1L3U3"/>
<evidence type="ECO:0000256" key="5">
    <source>
        <dbReference type="ARBA" id="ARBA00022618"/>
    </source>
</evidence>
<dbReference type="GO" id="GO:0051301">
    <property type="term" value="P:cell division"/>
    <property type="evidence" value="ECO:0007669"/>
    <property type="project" value="UniProtKB-KW"/>
</dbReference>
<dbReference type="InterPro" id="IPR036611">
    <property type="entry name" value="Trigger_fac_ribosome-bd_sf"/>
</dbReference>
<evidence type="ECO:0000256" key="14">
    <source>
        <dbReference type="RuleBase" id="RU003914"/>
    </source>
</evidence>
<feature type="coiled-coil region" evidence="15">
    <location>
        <begin position="360"/>
        <end position="387"/>
    </location>
</feature>
<dbReference type="GO" id="GO:0044183">
    <property type="term" value="F:protein folding chaperone"/>
    <property type="evidence" value="ECO:0007669"/>
    <property type="project" value="TreeGrafter"/>
</dbReference>
<evidence type="ECO:0000256" key="7">
    <source>
        <dbReference type="ARBA" id="ARBA00023186"/>
    </source>
</evidence>
<dbReference type="HAMAP" id="MF_00303">
    <property type="entry name" value="Trigger_factor_Tig"/>
    <property type="match status" value="1"/>
</dbReference>
<comment type="domain">
    <text evidence="12">Consists of 3 domains; the N-terminus binds the ribosome, the middle domain has PPIase activity, while the C-terminus has intrinsic chaperone activity on its own.</text>
</comment>
<evidence type="ECO:0000256" key="12">
    <source>
        <dbReference type="HAMAP-Rule" id="MF_00303"/>
    </source>
</evidence>
<dbReference type="InterPro" id="IPR008881">
    <property type="entry name" value="Trigger_fac_ribosome-bd_bac"/>
</dbReference>
<evidence type="ECO:0000256" key="15">
    <source>
        <dbReference type="SAM" id="Coils"/>
    </source>
</evidence>
<dbReference type="InterPro" id="IPR005215">
    <property type="entry name" value="Trig_fac"/>
</dbReference>
<dbReference type="SUPFAM" id="SSF109998">
    <property type="entry name" value="Triger factor/SurA peptide-binding domain-like"/>
    <property type="match status" value="1"/>
</dbReference>
<keyword evidence="8 12" id="KW-0413">Isomerase</keyword>
<feature type="domain" description="PPIase FKBP-type" evidence="16">
    <location>
        <begin position="153"/>
        <end position="221"/>
    </location>
</feature>
<keyword evidence="5 12" id="KW-0132">Cell division</keyword>
<dbReference type="NCBIfam" id="TIGR00115">
    <property type="entry name" value="tig"/>
    <property type="match status" value="1"/>
</dbReference>
<dbReference type="Proteomes" id="UP000824087">
    <property type="component" value="Unassembled WGS sequence"/>
</dbReference>
<dbReference type="EMBL" id="DVML01000010">
    <property type="protein sequence ID" value="HIU22268.1"/>
    <property type="molecule type" value="Genomic_DNA"/>
</dbReference>
<keyword evidence="9 12" id="KW-0131">Cell cycle</keyword>
<evidence type="ECO:0000313" key="18">
    <source>
        <dbReference type="Proteomes" id="UP000824087"/>
    </source>
</evidence>
<dbReference type="PANTHER" id="PTHR30560:SF3">
    <property type="entry name" value="TRIGGER FACTOR-LIKE PROTEIN TIG, CHLOROPLASTIC"/>
    <property type="match status" value="1"/>
</dbReference>
<dbReference type="InterPro" id="IPR046357">
    <property type="entry name" value="PPIase_dom_sf"/>
</dbReference>
<dbReference type="InterPro" id="IPR037041">
    <property type="entry name" value="Trigger_fac_C_sf"/>
</dbReference>
<comment type="catalytic activity">
    <reaction evidence="1 12 13">
        <text>[protein]-peptidylproline (omega=180) = [protein]-peptidylproline (omega=0)</text>
        <dbReference type="Rhea" id="RHEA:16237"/>
        <dbReference type="Rhea" id="RHEA-COMP:10747"/>
        <dbReference type="Rhea" id="RHEA-COMP:10748"/>
        <dbReference type="ChEBI" id="CHEBI:83833"/>
        <dbReference type="ChEBI" id="CHEBI:83834"/>
        <dbReference type="EC" id="5.2.1.8"/>
    </reaction>
</comment>
<evidence type="ECO:0000256" key="9">
    <source>
        <dbReference type="ARBA" id="ARBA00023306"/>
    </source>
</evidence>
<keyword evidence="12" id="KW-0963">Cytoplasm</keyword>
<comment type="similarity">
    <text evidence="2 12 14">Belongs to the FKBP-type PPIase family. Tig subfamily.</text>
</comment>
<dbReference type="SUPFAM" id="SSF54534">
    <property type="entry name" value="FKBP-like"/>
    <property type="match status" value="1"/>
</dbReference>
<dbReference type="GO" id="GO:0043022">
    <property type="term" value="F:ribosome binding"/>
    <property type="evidence" value="ECO:0007669"/>
    <property type="project" value="TreeGrafter"/>
</dbReference>
<dbReference type="SUPFAM" id="SSF102735">
    <property type="entry name" value="Trigger factor ribosome-binding domain"/>
    <property type="match status" value="1"/>
</dbReference>
<keyword evidence="6 12" id="KW-0697">Rotamase</keyword>
<accession>A0A9D1L3U3</accession>
<comment type="subcellular location">
    <subcellularLocation>
        <location evidence="12">Cytoplasm</location>
    </subcellularLocation>
    <text evidence="12">About half TF is bound to the ribosome near the polypeptide exit tunnel while the other half is free in the cytoplasm.</text>
</comment>
<dbReference type="GO" id="GO:0003755">
    <property type="term" value="F:peptidyl-prolyl cis-trans isomerase activity"/>
    <property type="evidence" value="ECO:0007669"/>
    <property type="project" value="UniProtKB-UniRule"/>
</dbReference>
<evidence type="ECO:0000256" key="1">
    <source>
        <dbReference type="ARBA" id="ARBA00000971"/>
    </source>
</evidence>
<dbReference type="InterPro" id="IPR027304">
    <property type="entry name" value="Trigger_fact/SurA_dom_sf"/>
</dbReference>
<dbReference type="Gene3D" id="3.10.50.40">
    <property type="match status" value="1"/>
</dbReference>
<dbReference type="Pfam" id="PF05698">
    <property type="entry name" value="Trigger_C"/>
    <property type="match status" value="1"/>
</dbReference>
<dbReference type="GO" id="GO:0043335">
    <property type="term" value="P:protein unfolding"/>
    <property type="evidence" value="ECO:0007669"/>
    <property type="project" value="TreeGrafter"/>
</dbReference>
<sequence>MEKQIEIKIDGKKWEDALDKAFKKANKKAKIDGFRPGHAPKEVFLKKYGKESLYMDAADAVLNDAYEQMLNENKDVELVAQPEIALKSIDEKGVTFNFTLTTRPEVKLKKYKGLKVKKESAKVTKEEINHAIDEMRSRYAETMNKENETVEDGDTAVIDFEGFKDGVAFDGGKGENYSLKIGSGTFIPGFEEQLVGMKKGDEKEIKVTFPKDYHAEDLKGKEVTFKVKVNDVKTTVIPELGEEFYADLELEGVNSKETLEATVKDMIKTRKEANVENKFIDDLIEAAIKQIEVDVPHVMIHDEIDRMLCQYEENLRMQGLTLEQFYQFTNSDEQALRDQMHEEAEKRVLSRFMLEEVAKAEKIDITDKEAEEEAQKLAEKYQMEKDEFLKMFGGLDMIKYDQKMRKAIEVLKENNDK</sequence>
<protein>
    <recommendedName>
        <fullName evidence="4 12">Trigger factor</fullName>
        <shortName evidence="12">TF</shortName>
        <ecNumber evidence="3 12">5.2.1.8</ecNumber>
    </recommendedName>
    <alternativeName>
        <fullName evidence="11 12">PPIase</fullName>
    </alternativeName>
</protein>
<dbReference type="Pfam" id="PF00254">
    <property type="entry name" value="FKBP_C"/>
    <property type="match status" value="1"/>
</dbReference>